<keyword evidence="2" id="KW-0472">Membrane</keyword>
<evidence type="ECO:0000313" key="3">
    <source>
        <dbReference type="Proteomes" id="UP000228380"/>
    </source>
</evidence>
<dbReference type="AlphaFoldDB" id="A0A8B7CNR5"/>
<feature type="region of interest" description="Disordered" evidence="1">
    <location>
        <begin position="184"/>
        <end position="205"/>
    </location>
</feature>
<dbReference type="PROSITE" id="PS51257">
    <property type="entry name" value="PROKAR_LIPOPROTEIN"/>
    <property type="match status" value="1"/>
</dbReference>
<feature type="transmembrane region" description="Helical" evidence="2">
    <location>
        <begin position="12"/>
        <end position="31"/>
    </location>
</feature>
<evidence type="ECO:0000256" key="1">
    <source>
        <dbReference type="SAM" id="MobiDB-lite"/>
    </source>
</evidence>
<dbReference type="GeneID" id="103716633"/>
<dbReference type="KEGG" id="pda:103716633"/>
<gene>
    <name evidence="4" type="primary">LOC103716633</name>
</gene>
<dbReference type="OrthoDB" id="1878267at2759"/>
<reference evidence="4" key="2">
    <citation type="submission" date="2025-08" db="UniProtKB">
        <authorList>
            <consortium name="RefSeq"/>
        </authorList>
    </citation>
    <scope>IDENTIFICATION</scope>
    <source>
        <tissue evidence="4">Young leaves</tissue>
    </source>
</reference>
<keyword evidence="2" id="KW-1133">Transmembrane helix</keyword>
<keyword evidence="2" id="KW-0812">Transmembrane</keyword>
<evidence type="ECO:0000256" key="2">
    <source>
        <dbReference type="SAM" id="Phobius"/>
    </source>
</evidence>
<keyword evidence="3" id="KW-1185">Reference proteome</keyword>
<dbReference type="Proteomes" id="UP000228380">
    <property type="component" value="Chromosome 1"/>
</dbReference>
<dbReference type="InterPro" id="IPR044797">
    <property type="entry name" value="At4g06598-like"/>
</dbReference>
<sequence>MGAKRWNGAKTCNLVITFMLVACIGSFIPGVRIPDGNRNVFVERAFPIRSSSATREPDILASSDIEKLSKEDSSLKGSTKQREGSWIKLTQSEMEAKRAKSSFAQRSRVRKLQYNTELERHIQALQIEGMGVSAELEFLDQQKFILSLENKALKQHLDGLSQEHLVKCLQQEMLEREIARLRALHHHQQQHQQQPPAPPTHSQSNSRDLEIQFANLFLKHKESNSGREPITGLLHI</sequence>
<reference evidence="3" key="1">
    <citation type="journal article" date="2019" name="Nat. Commun.">
        <title>Genome-wide association mapping of date palm fruit traits.</title>
        <authorList>
            <person name="Hazzouri K.M."/>
            <person name="Gros-Balthazard M."/>
            <person name="Flowers J.M."/>
            <person name="Copetti D."/>
            <person name="Lemansour A."/>
            <person name="Lebrun M."/>
            <person name="Masmoudi K."/>
            <person name="Ferrand S."/>
            <person name="Dhar M.I."/>
            <person name="Fresquez Z.A."/>
            <person name="Rosas U."/>
            <person name="Zhang J."/>
            <person name="Talag J."/>
            <person name="Lee S."/>
            <person name="Kudrna D."/>
            <person name="Powell R.F."/>
            <person name="Leitch I.J."/>
            <person name="Krueger R.R."/>
            <person name="Wing R.A."/>
            <person name="Amiri K.M.A."/>
            <person name="Purugganan M.D."/>
        </authorList>
    </citation>
    <scope>NUCLEOTIDE SEQUENCE [LARGE SCALE GENOMIC DNA]</scope>
    <source>
        <strain evidence="3">cv. Khalas</strain>
    </source>
</reference>
<evidence type="ECO:0000313" key="4">
    <source>
        <dbReference type="RefSeq" id="XP_008802936.1"/>
    </source>
</evidence>
<name>A0A8B7CNR5_PHODC</name>
<dbReference type="PANTHER" id="PTHR46835:SF3">
    <property type="entry name" value="BASIC-LEUCINE ZIPPER (BZIP) TRANSCRIPTION FACTOR FAMILY PROTEIN"/>
    <property type="match status" value="1"/>
</dbReference>
<dbReference type="RefSeq" id="XP_008802936.1">
    <property type="nucleotide sequence ID" value="XM_008804714.3"/>
</dbReference>
<proteinExistence type="predicted"/>
<dbReference type="PANTHER" id="PTHR46835">
    <property type="entry name" value="BASIC-LEUCINE ZIPPER (BZIP) TRANSCRIPTION FACTOR FAMILY PROTEIN-RELATED"/>
    <property type="match status" value="1"/>
</dbReference>
<organism evidence="3 4">
    <name type="scientific">Phoenix dactylifera</name>
    <name type="common">Date palm</name>
    <dbReference type="NCBI Taxonomy" id="42345"/>
    <lineage>
        <taxon>Eukaryota</taxon>
        <taxon>Viridiplantae</taxon>
        <taxon>Streptophyta</taxon>
        <taxon>Embryophyta</taxon>
        <taxon>Tracheophyta</taxon>
        <taxon>Spermatophyta</taxon>
        <taxon>Magnoliopsida</taxon>
        <taxon>Liliopsida</taxon>
        <taxon>Arecaceae</taxon>
        <taxon>Coryphoideae</taxon>
        <taxon>Phoeniceae</taxon>
        <taxon>Phoenix</taxon>
    </lineage>
</organism>
<accession>A0A8B7CNR5</accession>
<protein>
    <submittedName>
        <fullName evidence="4">Basic leucine zipper 34</fullName>
    </submittedName>
</protein>